<name>A0A2R4KP98_MERS</name>
<gene>
    <name evidence="1" type="primary">orf4a</name>
</gene>
<evidence type="ECO:0000313" key="1">
    <source>
        <dbReference type="EMBL" id="AVV62539.1"/>
    </source>
</evidence>
<reference evidence="1" key="1">
    <citation type="submission" date="2017-10" db="EMBL/GenBank/DDBJ databases">
        <authorList>
            <person name="Banno H."/>
            <person name="Chua N.-H."/>
        </authorList>
    </citation>
    <scope>NUCLEOTIDE SEQUENCE</scope>
    <source>
        <strain evidence="1">NL140422</strain>
    </source>
</reference>
<dbReference type="SUPFAM" id="SSF54768">
    <property type="entry name" value="dsRNA-binding domain-like"/>
    <property type="match status" value="1"/>
</dbReference>
<dbReference type="EMBL" id="MG021452">
    <property type="protein sequence ID" value="AVV62539.1"/>
    <property type="molecule type" value="Genomic_RNA"/>
</dbReference>
<protein>
    <submittedName>
        <fullName evidence="1">ORF4a</fullName>
    </submittedName>
</protein>
<dbReference type="Gene3D" id="3.30.160.20">
    <property type="match status" value="1"/>
</dbReference>
<organism evidence="1">
    <name type="scientific">Middle East respiratory syndrome-related coronavirus</name>
    <name type="common">MERS-CoV</name>
    <dbReference type="NCBI Taxonomy" id="1335626"/>
    <lineage>
        <taxon>Viruses</taxon>
        <taxon>Riboviria</taxon>
        <taxon>Orthornavirae</taxon>
        <taxon>Pisuviricota</taxon>
        <taxon>Pisoniviricetes</taxon>
        <taxon>Nidovirales</taxon>
        <taxon>Cornidovirineae</taxon>
        <taxon>Coronaviridae</taxon>
        <taxon>Orthocoronavirinae</taxon>
        <taxon>Betacoronavirus</taxon>
        <taxon>Merbecovirus</taxon>
        <taxon>Betacoronavirus cameli</taxon>
    </lineage>
</organism>
<proteinExistence type="predicted"/>
<accession>A0A2R4KP98</accession>
<dbReference type="CDD" id="cd00048">
    <property type="entry name" value="DSRM_SF"/>
    <property type="match status" value="1"/>
</dbReference>
<sequence length="94" mass="10763">MDYVSLLNQVWQHYTNPFVNIGVWISPPVADYTPVIGTSTHPVQWQCKLDFLDCTGQAVNTSKALAKQDAARQVAWQLHRQGKLSGFSLRWRYN</sequence>
<reference evidence="1" key="2">
    <citation type="journal article" date="2018" name="J. Virol.">
        <title>Discovery of novel bat coronaviruses in south China that use the same receptor as MERS coronavirus.</title>
        <authorList>
            <person name="Luo C.M."/>
            <person name="Wang N."/>
            <person name="Yang X.L."/>
            <person name="Liu H.Z."/>
            <person name="Zhang W."/>
            <person name="Li B."/>
            <person name="Zhang W."/>
            <person name="Hu B."/>
            <person name="Peng C."/>
            <person name="Geng Q.B."/>
            <person name="Zhu G.J."/>
            <person name="Li F."/>
            <person name="Shi Z.L."/>
        </authorList>
    </citation>
    <scope>NUCLEOTIDE SEQUENCE</scope>
    <source>
        <strain evidence="1">NL140422</strain>
    </source>
</reference>